<organism evidence="1 2">
    <name type="scientific">Halotia branconii CENA392</name>
    <dbReference type="NCBI Taxonomy" id="1539056"/>
    <lineage>
        <taxon>Bacteria</taxon>
        <taxon>Bacillati</taxon>
        <taxon>Cyanobacteriota</taxon>
        <taxon>Cyanophyceae</taxon>
        <taxon>Nostocales</taxon>
        <taxon>Nodulariaceae</taxon>
        <taxon>Halotia</taxon>
    </lineage>
</organism>
<dbReference type="EMBL" id="CP124543">
    <property type="protein sequence ID" value="WGV25675.1"/>
    <property type="molecule type" value="Genomic_DNA"/>
</dbReference>
<keyword evidence="2" id="KW-1185">Reference proteome</keyword>
<dbReference type="RefSeq" id="WP_281482962.1">
    <property type="nucleotide sequence ID" value="NZ_CP124543.1"/>
</dbReference>
<reference evidence="1 2" key="1">
    <citation type="journal article" date="2023" name="Limnol Oceanogr Lett">
        <title>Environmental adaptations by the intertidal Antarctic cyanobacterium Halotia branconii CENA392 as revealed using long-read genome sequencing.</title>
        <authorList>
            <person name="Dextro R.B."/>
            <person name="Delbaje E."/>
            <person name="Freitas P.N.N."/>
            <person name="Geraldes V."/>
            <person name="Pinto E."/>
            <person name="Long P.F."/>
            <person name="Fiore M.F."/>
        </authorList>
    </citation>
    <scope>NUCLEOTIDE SEQUENCE [LARGE SCALE GENOMIC DNA]</scope>
    <source>
        <strain evidence="1 2">CENA392</strain>
    </source>
</reference>
<gene>
    <name evidence="1" type="ORF">QI031_28810</name>
</gene>
<dbReference type="Proteomes" id="UP001223520">
    <property type="component" value="Chromosome"/>
</dbReference>
<dbReference type="AlphaFoldDB" id="A0AAJ6NS36"/>
<evidence type="ECO:0000313" key="2">
    <source>
        <dbReference type="Proteomes" id="UP001223520"/>
    </source>
</evidence>
<sequence>MRNSNVDLDDYVSLVVPYTFNNADLEPPTQTALEIADGEINHNLSRLTRFLRRANNVLNKRE</sequence>
<protein>
    <submittedName>
        <fullName evidence="1">Uncharacterized protein</fullName>
    </submittedName>
</protein>
<proteinExistence type="predicted"/>
<accession>A0AAJ6NS36</accession>
<name>A0AAJ6NS36_9CYAN</name>
<dbReference type="KEGG" id="hbq:QI031_28810"/>
<evidence type="ECO:0000313" key="1">
    <source>
        <dbReference type="EMBL" id="WGV25675.1"/>
    </source>
</evidence>